<sequence>MTHASAYKEPHHVMLFFEEKEILNEQHTCINERINYYENLKNRGKVLLSGNFWNQACNFIIVYVSSDTELEQIIDNDPAVRNNLFELVRAMPF</sequence>
<evidence type="ECO:0000256" key="1">
    <source>
        <dbReference type="ARBA" id="ARBA00007689"/>
    </source>
</evidence>
<keyword evidence="4" id="KW-1185">Reference proteome</keyword>
<comment type="similarity">
    <text evidence="1">Belongs to the YciI family.</text>
</comment>
<proteinExistence type="inferred from homology"/>
<dbReference type="Proteomes" id="UP000541583">
    <property type="component" value="Unassembled WGS sequence"/>
</dbReference>
<organism evidence="3 4">
    <name type="scientific">Mucilaginibacter lappiensis</name>
    <dbReference type="NCBI Taxonomy" id="354630"/>
    <lineage>
        <taxon>Bacteria</taxon>
        <taxon>Pseudomonadati</taxon>
        <taxon>Bacteroidota</taxon>
        <taxon>Sphingobacteriia</taxon>
        <taxon>Sphingobacteriales</taxon>
        <taxon>Sphingobacteriaceae</taxon>
        <taxon>Mucilaginibacter</taxon>
    </lineage>
</organism>
<dbReference type="EMBL" id="JACHCB010000003">
    <property type="protein sequence ID" value="MBB6108938.1"/>
    <property type="molecule type" value="Genomic_DNA"/>
</dbReference>
<name>A0ABR6PGQ0_9SPHI</name>
<dbReference type="Pfam" id="PF03795">
    <property type="entry name" value="YCII"/>
    <property type="match status" value="1"/>
</dbReference>
<protein>
    <submittedName>
        <fullName evidence="3">Uncharacterized protein YciI</fullName>
    </submittedName>
</protein>
<dbReference type="RefSeq" id="WP_076372223.1">
    <property type="nucleotide sequence ID" value="NZ_FTMG01000003.1"/>
</dbReference>
<accession>A0ABR6PGQ0</accession>
<dbReference type="InterPro" id="IPR005545">
    <property type="entry name" value="YCII"/>
</dbReference>
<dbReference type="SUPFAM" id="SSF54909">
    <property type="entry name" value="Dimeric alpha+beta barrel"/>
    <property type="match status" value="1"/>
</dbReference>
<gene>
    <name evidence="3" type="ORF">HDF23_001681</name>
</gene>
<reference evidence="3 4" key="1">
    <citation type="submission" date="2020-08" db="EMBL/GenBank/DDBJ databases">
        <title>Genomic Encyclopedia of Type Strains, Phase IV (KMG-V): Genome sequencing to study the core and pangenomes of soil and plant-associated prokaryotes.</title>
        <authorList>
            <person name="Whitman W."/>
        </authorList>
    </citation>
    <scope>NUCLEOTIDE SEQUENCE [LARGE SCALE GENOMIC DNA]</scope>
    <source>
        <strain evidence="3 4">ANJLi2</strain>
    </source>
</reference>
<evidence type="ECO:0000313" key="4">
    <source>
        <dbReference type="Proteomes" id="UP000541583"/>
    </source>
</evidence>
<dbReference type="InterPro" id="IPR011008">
    <property type="entry name" value="Dimeric_a/b-barrel"/>
</dbReference>
<evidence type="ECO:0000313" key="3">
    <source>
        <dbReference type="EMBL" id="MBB6108938.1"/>
    </source>
</evidence>
<feature type="domain" description="YCII-related" evidence="2">
    <location>
        <begin position="19"/>
        <end position="93"/>
    </location>
</feature>
<comment type="caution">
    <text evidence="3">The sequence shown here is derived from an EMBL/GenBank/DDBJ whole genome shotgun (WGS) entry which is preliminary data.</text>
</comment>
<evidence type="ECO:0000259" key="2">
    <source>
        <dbReference type="Pfam" id="PF03795"/>
    </source>
</evidence>